<dbReference type="OrthoDB" id="7065657at2"/>
<name>A0A2D0KGW3_9GAMM</name>
<dbReference type="Pfam" id="PF04198">
    <property type="entry name" value="Sugar-bind"/>
    <property type="match status" value="1"/>
</dbReference>
<dbReference type="SUPFAM" id="SSF100950">
    <property type="entry name" value="NagB/RpiA/CoA transferase-like"/>
    <property type="match status" value="1"/>
</dbReference>
<dbReference type="AlphaFoldDB" id="A0A2D0KGW3"/>
<accession>A0A2D0KGW3</accession>
<evidence type="ECO:0000259" key="1">
    <source>
        <dbReference type="Pfam" id="PF04198"/>
    </source>
</evidence>
<dbReference type="Proteomes" id="UP000222168">
    <property type="component" value="Unassembled WGS sequence"/>
</dbReference>
<proteinExistence type="predicted"/>
<organism evidence="2 3">
    <name type="scientific">Xenorhabdus ishibashii</name>
    <dbReference type="NCBI Taxonomy" id="1034471"/>
    <lineage>
        <taxon>Bacteria</taxon>
        <taxon>Pseudomonadati</taxon>
        <taxon>Pseudomonadota</taxon>
        <taxon>Gammaproteobacteria</taxon>
        <taxon>Enterobacterales</taxon>
        <taxon>Morganellaceae</taxon>
        <taxon>Xenorhabdus</taxon>
    </lineage>
</organism>
<protein>
    <submittedName>
        <fullName evidence="2">LsrR family transcriptional regulator</fullName>
    </submittedName>
</protein>
<dbReference type="EMBL" id="NJAK01000001">
    <property type="protein sequence ID" value="PHM62663.1"/>
    <property type="molecule type" value="Genomic_DNA"/>
</dbReference>
<dbReference type="Gene3D" id="3.40.50.1360">
    <property type="match status" value="1"/>
</dbReference>
<feature type="domain" description="Sugar-binding" evidence="1">
    <location>
        <begin position="6"/>
        <end position="37"/>
    </location>
</feature>
<evidence type="ECO:0000313" key="2">
    <source>
        <dbReference type="EMBL" id="PHM62663.1"/>
    </source>
</evidence>
<comment type="caution">
    <text evidence="2">The sequence shown here is derived from an EMBL/GenBank/DDBJ whole genome shotgun (WGS) entry which is preliminary data.</text>
</comment>
<gene>
    <name evidence="2" type="ORF">Xish_01873</name>
</gene>
<evidence type="ECO:0000313" key="3">
    <source>
        <dbReference type="Proteomes" id="UP000222168"/>
    </source>
</evidence>
<keyword evidence="3" id="KW-1185">Reference proteome</keyword>
<dbReference type="InterPro" id="IPR037171">
    <property type="entry name" value="NagB/RpiA_transferase-like"/>
</dbReference>
<sequence>MFGRKGGVEKADAIVAALKGGYTNSLVTEEQTVKAMLT</sequence>
<dbReference type="GO" id="GO:0030246">
    <property type="term" value="F:carbohydrate binding"/>
    <property type="evidence" value="ECO:0007669"/>
    <property type="project" value="InterPro"/>
</dbReference>
<dbReference type="RefSeq" id="WP_141553965.1">
    <property type="nucleotide sequence ID" value="NZ_NJAK01000001.1"/>
</dbReference>
<reference evidence="2 3" key="1">
    <citation type="journal article" date="2017" name="Nat. Microbiol.">
        <title>Natural product diversity associated with the nematode symbionts Photorhabdus and Xenorhabdus.</title>
        <authorList>
            <person name="Tobias N.J."/>
            <person name="Wolff H."/>
            <person name="Djahanschiri B."/>
            <person name="Grundmann F."/>
            <person name="Kronenwerth M."/>
            <person name="Shi Y.M."/>
            <person name="Simonyi S."/>
            <person name="Grun P."/>
            <person name="Shapiro-Ilan D."/>
            <person name="Pidot S.J."/>
            <person name="Stinear T.P."/>
            <person name="Ebersberger I."/>
            <person name="Bode H.B."/>
        </authorList>
    </citation>
    <scope>NUCLEOTIDE SEQUENCE [LARGE SCALE GENOMIC DNA]</scope>
    <source>
        <strain evidence="2 3">DSM 22670</strain>
    </source>
</reference>
<dbReference type="InterPro" id="IPR007324">
    <property type="entry name" value="Sugar-bd_dom_put"/>
</dbReference>